<evidence type="ECO:0000256" key="2">
    <source>
        <dbReference type="SAM" id="Phobius"/>
    </source>
</evidence>
<feature type="region of interest" description="Disordered" evidence="1">
    <location>
        <begin position="114"/>
        <end position="150"/>
    </location>
</feature>
<dbReference type="SUPFAM" id="SSF89372">
    <property type="entry name" value="Fucose-specific lectin"/>
    <property type="match status" value="1"/>
</dbReference>
<dbReference type="AlphaFoldDB" id="A0AAN6ML72"/>
<organism evidence="3 4">
    <name type="scientific">Staphylotrichum tortipilum</name>
    <dbReference type="NCBI Taxonomy" id="2831512"/>
    <lineage>
        <taxon>Eukaryota</taxon>
        <taxon>Fungi</taxon>
        <taxon>Dikarya</taxon>
        <taxon>Ascomycota</taxon>
        <taxon>Pezizomycotina</taxon>
        <taxon>Sordariomycetes</taxon>
        <taxon>Sordariomycetidae</taxon>
        <taxon>Sordariales</taxon>
        <taxon>Chaetomiaceae</taxon>
        <taxon>Staphylotrichum</taxon>
    </lineage>
</organism>
<protein>
    <recommendedName>
        <fullName evidence="5">Fucose-specific lectin</fullName>
    </recommendedName>
</protein>
<reference evidence="3" key="1">
    <citation type="journal article" date="2023" name="Mol. Phylogenet. Evol.">
        <title>Genome-scale phylogeny and comparative genomics of the fungal order Sordariales.</title>
        <authorList>
            <person name="Hensen N."/>
            <person name="Bonometti L."/>
            <person name="Westerberg I."/>
            <person name="Brannstrom I.O."/>
            <person name="Guillou S."/>
            <person name="Cros-Aarteil S."/>
            <person name="Calhoun S."/>
            <person name="Haridas S."/>
            <person name="Kuo A."/>
            <person name="Mondo S."/>
            <person name="Pangilinan J."/>
            <person name="Riley R."/>
            <person name="LaButti K."/>
            <person name="Andreopoulos B."/>
            <person name="Lipzen A."/>
            <person name="Chen C."/>
            <person name="Yan M."/>
            <person name="Daum C."/>
            <person name="Ng V."/>
            <person name="Clum A."/>
            <person name="Steindorff A."/>
            <person name="Ohm R.A."/>
            <person name="Martin F."/>
            <person name="Silar P."/>
            <person name="Natvig D.O."/>
            <person name="Lalanne C."/>
            <person name="Gautier V."/>
            <person name="Ament-Velasquez S.L."/>
            <person name="Kruys A."/>
            <person name="Hutchinson M.I."/>
            <person name="Powell A.J."/>
            <person name="Barry K."/>
            <person name="Miller A.N."/>
            <person name="Grigoriev I.V."/>
            <person name="Debuchy R."/>
            <person name="Gladieux P."/>
            <person name="Hiltunen Thoren M."/>
            <person name="Johannesson H."/>
        </authorList>
    </citation>
    <scope>NUCLEOTIDE SEQUENCE</scope>
    <source>
        <strain evidence="3">CBS 103.79</strain>
    </source>
</reference>
<feature type="transmembrane region" description="Helical" evidence="2">
    <location>
        <begin position="85"/>
        <end position="107"/>
    </location>
</feature>
<evidence type="ECO:0000256" key="1">
    <source>
        <dbReference type="SAM" id="MobiDB-lite"/>
    </source>
</evidence>
<accession>A0AAN6ML72</accession>
<comment type="caution">
    <text evidence="3">The sequence shown here is derived from an EMBL/GenBank/DDBJ whole genome shotgun (WGS) entry which is preliminary data.</text>
</comment>
<sequence>MDPHYSQQPGLEVVHQHGLEVAVQEYDHSLPEVRADEYILGGKETILPPKYPIAQSSEYPEYYASPSQGPAELASTGPPGRRKRLWFVIGGVIAVVVILGAVLGGVLGSRAAKSSAGSSEATQTGGGGNPNPPPAGNNTAPANTTAAAPQSIRAGSGLSVTGWRKPSGGVEPYLFYQDPKDGLRYSRCDTSKRTLGNDSACWEAPVSFNSFATAGTRLAASTALWGDKYQPQIEIFYAGFKTRLLGADLNPQLTPNTSDSSVNQVQVTTTASSGLTAYWPWTIYQSADGVLYHVRNRLLGLFAPSPTDWDNNRTNISALSTSPLAIVPMSSNFSRIAIKGGYAVFHLSPTTPPKLAVSITDLTSPQLASDYPLSWPTTLPDITPKENTPLAAFSVARQADELQRVDTYVLYREEKGGVSVLYTATLETGMQWKIAAGGKAFEGMDDGSEIACLTMATSFYDAVKAGVVLEEAGAETARCFFQKVPMP</sequence>
<feature type="compositionally biased region" description="Low complexity" evidence="1">
    <location>
        <begin position="136"/>
        <end position="150"/>
    </location>
</feature>
<evidence type="ECO:0000313" key="4">
    <source>
        <dbReference type="Proteomes" id="UP001303889"/>
    </source>
</evidence>
<feature type="compositionally biased region" description="Low complexity" evidence="1">
    <location>
        <begin position="114"/>
        <end position="123"/>
    </location>
</feature>
<dbReference type="EMBL" id="MU855478">
    <property type="protein sequence ID" value="KAK3902947.1"/>
    <property type="molecule type" value="Genomic_DNA"/>
</dbReference>
<dbReference type="Gene3D" id="2.120.10.70">
    <property type="entry name" value="Fucose-specific lectin"/>
    <property type="match status" value="1"/>
</dbReference>
<keyword evidence="2" id="KW-0812">Transmembrane</keyword>
<keyword evidence="4" id="KW-1185">Reference proteome</keyword>
<evidence type="ECO:0008006" key="5">
    <source>
        <dbReference type="Google" id="ProtNLM"/>
    </source>
</evidence>
<gene>
    <name evidence="3" type="ORF">C8A05DRAFT_33333</name>
</gene>
<dbReference type="Proteomes" id="UP001303889">
    <property type="component" value="Unassembled WGS sequence"/>
</dbReference>
<proteinExistence type="predicted"/>
<evidence type="ECO:0000313" key="3">
    <source>
        <dbReference type="EMBL" id="KAK3902947.1"/>
    </source>
</evidence>
<reference evidence="3" key="2">
    <citation type="submission" date="2023-05" db="EMBL/GenBank/DDBJ databases">
        <authorList>
            <consortium name="Lawrence Berkeley National Laboratory"/>
            <person name="Steindorff A."/>
            <person name="Hensen N."/>
            <person name="Bonometti L."/>
            <person name="Westerberg I."/>
            <person name="Brannstrom I.O."/>
            <person name="Guillou S."/>
            <person name="Cros-Aarteil S."/>
            <person name="Calhoun S."/>
            <person name="Haridas S."/>
            <person name="Kuo A."/>
            <person name="Mondo S."/>
            <person name="Pangilinan J."/>
            <person name="Riley R."/>
            <person name="Labutti K."/>
            <person name="Andreopoulos B."/>
            <person name="Lipzen A."/>
            <person name="Chen C."/>
            <person name="Yanf M."/>
            <person name="Daum C."/>
            <person name="Ng V."/>
            <person name="Clum A."/>
            <person name="Ohm R."/>
            <person name="Martin F."/>
            <person name="Silar P."/>
            <person name="Natvig D."/>
            <person name="Lalanne C."/>
            <person name="Gautier V."/>
            <person name="Ament-Velasquez S.L."/>
            <person name="Kruys A."/>
            <person name="Hutchinson M.I."/>
            <person name="Powell A.J."/>
            <person name="Barry K."/>
            <person name="Miller A.N."/>
            <person name="Grigoriev I.V."/>
            <person name="Debuchy R."/>
            <person name="Gladieux P."/>
            <person name="Thoren M.H."/>
            <person name="Johannesson H."/>
        </authorList>
    </citation>
    <scope>NUCLEOTIDE SEQUENCE</scope>
    <source>
        <strain evidence="3">CBS 103.79</strain>
    </source>
</reference>
<keyword evidence="2" id="KW-0472">Membrane</keyword>
<name>A0AAN6ML72_9PEZI</name>
<keyword evidence="2" id="KW-1133">Transmembrane helix</keyword>